<keyword evidence="11 12" id="KW-0030">Aminoacyl-tRNA synthetase</keyword>
<dbReference type="Gene3D" id="3.10.310.40">
    <property type="match status" value="1"/>
</dbReference>
<comment type="cofactor">
    <cofactor evidence="12">
        <name>Zn(2+)</name>
        <dbReference type="ChEBI" id="CHEBI:29105"/>
    </cofactor>
    <text evidence="12">Binds 1 zinc ion per subunit.</text>
</comment>
<evidence type="ECO:0000256" key="8">
    <source>
        <dbReference type="ARBA" id="ARBA00022840"/>
    </source>
</evidence>
<dbReference type="SUPFAM" id="SSF55186">
    <property type="entry name" value="ThrRS/AlaRS common domain"/>
    <property type="match status" value="1"/>
</dbReference>
<keyword evidence="13" id="KW-0175">Coiled coil</keyword>
<dbReference type="SUPFAM" id="SSF55681">
    <property type="entry name" value="Class II aaRS and biotin synthetases"/>
    <property type="match status" value="1"/>
</dbReference>
<comment type="catalytic activity">
    <reaction evidence="12">
        <text>tRNA(Ala) + L-alanine + ATP = L-alanyl-tRNA(Ala) + AMP + diphosphate</text>
        <dbReference type="Rhea" id="RHEA:12540"/>
        <dbReference type="Rhea" id="RHEA-COMP:9657"/>
        <dbReference type="Rhea" id="RHEA-COMP:9923"/>
        <dbReference type="ChEBI" id="CHEBI:30616"/>
        <dbReference type="ChEBI" id="CHEBI:33019"/>
        <dbReference type="ChEBI" id="CHEBI:57972"/>
        <dbReference type="ChEBI" id="CHEBI:78442"/>
        <dbReference type="ChEBI" id="CHEBI:78497"/>
        <dbReference type="ChEBI" id="CHEBI:456215"/>
        <dbReference type="EC" id="6.1.1.7"/>
    </reaction>
</comment>
<dbReference type="InterPro" id="IPR018165">
    <property type="entry name" value="Ala-tRNA-synth_IIc_core"/>
</dbReference>
<feature type="binding site" evidence="12">
    <location>
        <position position="567"/>
    </location>
    <ligand>
        <name>Zn(2+)</name>
        <dbReference type="ChEBI" id="CHEBI:29105"/>
    </ligand>
</feature>
<dbReference type="InterPro" id="IPR018164">
    <property type="entry name" value="Ala-tRNA-synth_IIc_N"/>
</dbReference>
<sequence length="880" mass="95978">MNSREVRNTFLGYFKSKGHTVVPSSSLVPHGDPTLLFTNAGMVQFKRVFLGEEHRPYSRAASSQKCVRAGGKHNDLENVGYTARHHTFVEMLGNFSFGDYFKAGAIEMAWELLTEKYGLPQDRLWATVFYEDDEARGLWQKIAGLPPERIVGLGEKDNFWAMGDTGPCGPCSEIIYDQGPEVACGPNCAIGKCDCDRYLEIWNLVFMQFNRSTDGSMSPLPKPSIDTGMGLERLAAVLQGVTSNFDTDLLRPIIARVEDLAGFPYGREKMKNVAFRVIADHARATAFLMADGVLPANEGRGYVLRRIMRRALRFGRLLSLKTPFFPAVTAKVVELMGDIYPELVEAHTLIAQVVTNEEERFAETLDHGLKLLAEEMAALKKKGGQVLPGAVAFRLYDTYGFPLDLVQDALREENLGLDLSGYEEHMRAQREASRASWQAGAAGEIPAVYQELAEEPATEFLGYETLSADSTITCIIKGQTRVDRARAGDRVEIITAATPFYGEAGGQVGDTGLITGEGFDIEVSNTQRLPNDLFVHQGRVKSGEVAVGAAAHLEVNAERRRAIARHHTATHILQAVLQRELGGHVKQSGSLVGPDRFRFDFTHFAAITPEELEKIEFALNVAVVENLPVETSVMPMAQALASGAMAIFEEKYGEQVRLVAIPGVSKELCGGTHVSRTGDIGLVKIISEAGIAAGIRRIEAVCGLEALRLVQEEERELTRVAGLLKAGRGEVLDRLTRVLKRTRELEKEVAALKGRLTALQAGDLLEKVRRVDGVPVLALEVEADDPKGLREFAAKLSHRLKSGIVVLGSRADDKALLIALVSKDLTSRFNAGEIIRELAPVVGGSGGGRADMAQAGGPDKEKLPAAIQQAFELVARKAKA</sequence>
<dbReference type="GO" id="GO:0004813">
    <property type="term" value="F:alanine-tRNA ligase activity"/>
    <property type="evidence" value="ECO:0007669"/>
    <property type="project" value="UniProtKB-UniRule"/>
</dbReference>
<evidence type="ECO:0000256" key="13">
    <source>
        <dbReference type="SAM" id="Coils"/>
    </source>
</evidence>
<dbReference type="SUPFAM" id="SSF101353">
    <property type="entry name" value="Putative anticodon-binding domain of alanyl-tRNA synthetase (AlaRS)"/>
    <property type="match status" value="1"/>
</dbReference>
<name>A0A7C3Z0K4_9BACT</name>
<dbReference type="FunFam" id="2.40.30.130:FF:000001">
    <property type="entry name" value="Alanine--tRNA ligase"/>
    <property type="match status" value="1"/>
</dbReference>
<dbReference type="EC" id="6.1.1.7" evidence="12"/>
<feature type="binding site" evidence="12">
    <location>
        <position position="669"/>
    </location>
    <ligand>
        <name>Zn(2+)</name>
        <dbReference type="ChEBI" id="CHEBI:29105"/>
    </ligand>
</feature>
<evidence type="ECO:0000259" key="14">
    <source>
        <dbReference type="PROSITE" id="PS50860"/>
    </source>
</evidence>
<dbReference type="GO" id="GO:0005524">
    <property type="term" value="F:ATP binding"/>
    <property type="evidence" value="ECO:0007669"/>
    <property type="project" value="UniProtKB-UniRule"/>
</dbReference>
<dbReference type="InterPro" id="IPR002318">
    <property type="entry name" value="Ala-tRNA-lgiase_IIc"/>
</dbReference>
<evidence type="ECO:0000256" key="6">
    <source>
        <dbReference type="ARBA" id="ARBA00022741"/>
    </source>
</evidence>
<dbReference type="GO" id="GO:0005829">
    <property type="term" value="C:cytosol"/>
    <property type="evidence" value="ECO:0007669"/>
    <property type="project" value="TreeGrafter"/>
</dbReference>
<evidence type="ECO:0000256" key="11">
    <source>
        <dbReference type="ARBA" id="ARBA00023146"/>
    </source>
</evidence>
<keyword evidence="9 12" id="KW-0694">RNA-binding</keyword>
<keyword evidence="12" id="KW-0963">Cytoplasm</keyword>
<evidence type="ECO:0000256" key="4">
    <source>
        <dbReference type="ARBA" id="ARBA00022598"/>
    </source>
</evidence>
<evidence type="ECO:0000256" key="12">
    <source>
        <dbReference type="HAMAP-Rule" id="MF_00036"/>
    </source>
</evidence>
<dbReference type="PRINTS" id="PR00980">
    <property type="entry name" value="TRNASYNTHALA"/>
</dbReference>
<protein>
    <recommendedName>
        <fullName evidence="12">Alanine--tRNA ligase</fullName>
        <ecNumber evidence="12">6.1.1.7</ecNumber>
    </recommendedName>
    <alternativeName>
        <fullName evidence="12">Alanyl-tRNA synthetase</fullName>
        <shortName evidence="12">AlaRS</shortName>
    </alternativeName>
</protein>
<keyword evidence="10 12" id="KW-0648">Protein biosynthesis</keyword>
<dbReference type="NCBIfam" id="TIGR00344">
    <property type="entry name" value="alaS"/>
    <property type="match status" value="1"/>
</dbReference>
<dbReference type="InterPro" id="IPR018162">
    <property type="entry name" value="Ala-tRNA-ligase_IIc_anticod-bd"/>
</dbReference>
<keyword evidence="7 12" id="KW-0862">Zinc</keyword>
<comment type="domain">
    <text evidence="12">Consists of three domains; the N-terminal catalytic domain, the editing domain and the C-terminal C-Ala domain. The editing domain removes incorrectly charged amino acids, while the C-Ala domain, along with tRNA(Ala), serves as a bridge to cooperatively bring together the editing and aminoacylation centers thus stimulating deacylation of misacylated tRNAs.</text>
</comment>
<evidence type="ECO:0000256" key="5">
    <source>
        <dbReference type="ARBA" id="ARBA00022723"/>
    </source>
</evidence>
<dbReference type="FunFam" id="3.30.54.20:FF:000001">
    <property type="entry name" value="Alanine--tRNA ligase"/>
    <property type="match status" value="1"/>
</dbReference>
<dbReference type="SUPFAM" id="SSF50447">
    <property type="entry name" value="Translation proteins"/>
    <property type="match status" value="1"/>
</dbReference>
<dbReference type="Gene3D" id="3.30.930.10">
    <property type="entry name" value="Bira Bifunctional Protein, Domain 2"/>
    <property type="match status" value="1"/>
</dbReference>
<comment type="similarity">
    <text evidence="2 12">Belongs to the class-II aminoacyl-tRNA synthetase family.</text>
</comment>
<dbReference type="InterPro" id="IPR009000">
    <property type="entry name" value="Transl_B-barrel_sf"/>
</dbReference>
<feature type="domain" description="Alanyl-transfer RNA synthetases family profile" evidence="14">
    <location>
        <begin position="1"/>
        <end position="712"/>
    </location>
</feature>
<dbReference type="GO" id="GO:0008270">
    <property type="term" value="F:zinc ion binding"/>
    <property type="evidence" value="ECO:0007669"/>
    <property type="project" value="UniProtKB-UniRule"/>
</dbReference>
<dbReference type="InterPro" id="IPR003156">
    <property type="entry name" value="DHHA1_dom"/>
</dbReference>
<feature type="binding site" evidence="12">
    <location>
        <position position="673"/>
    </location>
    <ligand>
        <name>Zn(2+)</name>
        <dbReference type="ChEBI" id="CHEBI:29105"/>
    </ligand>
</feature>
<evidence type="ECO:0000256" key="7">
    <source>
        <dbReference type="ARBA" id="ARBA00022833"/>
    </source>
</evidence>
<dbReference type="Pfam" id="PF07973">
    <property type="entry name" value="tRNA_SAD"/>
    <property type="match status" value="1"/>
</dbReference>
<dbReference type="InterPro" id="IPR012947">
    <property type="entry name" value="tRNA_SAD"/>
</dbReference>
<dbReference type="EMBL" id="DTMF01000136">
    <property type="protein sequence ID" value="HGF33789.1"/>
    <property type="molecule type" value="Genomic_DNA"/>
</dbReference>
<dbReference type="HAMAP" id="MF_00036_B">
    <property type="entry name" value="Ala_tRNA_synth_B"/>
    <property type="match status" value="1"/>
</dbReference>
<dbReference type="Gene3D" id="3.30.980.10">
    <property type="entry name" value="Threonyl-trna Synthetase, Chain A, domain 2"/>
    <property type="match status" value="1"/>
</dbReference>
<evidence type="ECO:0000256" key="10">
    <source>
        <dbReference type="ARBA" id="ARBA00022917"/>
    </source>
</evidence>
<feature type="coiled-coil region" evidence="13">
    <location>
        <begin position="735"/>
        <end position="762"/>
    </location>
</feature>
<evidence type="ECO:0000256" key="1">
    <source>
        <dbReference type="ARBA" id="ARBA00004496"/>
    </source>
</evidence>
<dbReference type="PROSITE" id="PS50860">
    <property type="entry name" value="AA_TRNA_LIGASE_II_ALA"/>
    <property type="match status" value="1"/>
</dbReference>
<comment type="caution">
    <text evidence="15">The sequence shown here is derived from an EMBL/GenBank/DDBJ whole genome shotgun (WGS) entry which is preliminary data.</text>
</comment>
<evidence type="ECO:0000313" key="15">
    <source>
        <dbReference type="EMBL" id="HGF33789.1"/>
    </source>
</evidence>
<evidence type="ECO:0000256" key="9">
    <source>
        <dbReference type="ARBA" id="ARBA00022884"/>
    </source>
</evidence>
<dbReference type="GO" id="GO:0006419">
    <property type="term" value="P:alanyl-tRNA aminoacylation"/>
    <property type="evidence" value="ECO:0007669"/>
    <property type="project" value="UniProtKB-UniRule"/>
</dbReference>
<dbReference type="Gene3D" id="3.30.54.20">
    <property type="match status" value="1"/>
</dbReference>
<keyword evidence="5 12" id="KW-0479">Metal-binding</keyword>
<dbReference type="Gene3D" id="6.10.250.550">
    <property type="match status" value="1"/>
</dbReference>
<dbReference type="FunFam" id="3.10.310.40:FF:000001">
    <property type="entry name" value="Alanine--tRNA ligase"/>
    <property type="match status" value="1"/>
</dbReference>
<dbReference type="SMART" id="SM00863">
    <property type="entry name" value="tRNA_SAD"/>
    <property type="match status" value="1"/>
</dbReference>
<dbReference type="Pfam" id="PF01411">
    <property type="entry name" value="tRNA-synt_2c"/>
    <property type="match status" value="1"/>
</dbReference>
<comment type="subcellular location">
    <subcellularLocation>
        <location evidence="1 12">Cytoplasm</location>
    </subcellularLocation>
</comment>
<accession>A0A7C3Z0K4</accession>
<keyword evidence="3 12" id="KW-0820">tRNA-binding</keyword>
<dbReference type="InterPro" id="IPR018163">
    <property type="entry name" value="Thr/Ala-tRNA-synth_IIc_edit"/>
</dbReference>
<dbReference type="GO" id="GO:0002161">
    <property type="term" value="F:aminoacyl-tRNA deacylase activity"/>
    <property type="evidence" value="ECO:0007669"/>
    <property type="project" value="TreeGrafter"/>
</dbReference>
<reference evidence="15" key="1">
    <citation type="journal article" date="2020" name="mSystems">
        <title>Genome- and Community-Level Interaction Insights into Carbon Utilization and Element Cycling Functions of Hydrothermarchaeota in Hydrothermal Sediment.</title>
        <authorList>
            <person name="Zhou Z."/>
            <person name="Liu Y."/>
            <person name="Xu W."/>
            <person name="Pan J."/>
            <person name="Luo Z.H."/>
            <person name="Li M."/>
        </authorList>
    </citation>
    <scope>NUCLEOTIDE SEQUENCE [LARGE SCALE GENOMIC DNA]</scope>
    <source>
        <strain evidence="15">SpSt-897</strain>
    </source>
</reference>
<keyword evidence="4 12" id="KW-0436">Ligase</keyword>
<organism evidence="15">
    <name type="scientific">Desulfobacca acetoxidans</name>
    <dbReference type="NCBI Taxonomy" id="60893"/>
    <lineage>
        <taxon>Bacteria</taxon>
        <taxon>Pseudomonadati</taxon>
        <taxon>Thermodesulfobacteriota</taxon>
        <taxon>Desulfobaccia</taxon>
        <taxon>Desulfobaccales</taxon>
        <taxon>Desulfobaccaceae</taxon>
        <taxon>Desulfobacca</taxon>
    </lineage>
</organism>
<proteinExistence type="inferred from homology"/>
<gene>
    <name evidence="12 15" type="primary">alaS</name>
    <name evidence="15" type="ORF">ENW96_05280</name>
</gene>
<keyword evidence="6 12" id="KW-0547">Nucleotide-binding</keyword>
<dbReference type="Pfam" id="PF02272">
    <property type="entry name" value="DHHA1"/>
    <property type="match status" value="1"/>
</dbReference>
<dbReference type="GO" id="GO:0000049">
    <property type="term" value="F:tRNA binding"/>
    <property type="evidence" value="ECO:0007669"/>
    <property type="project" value="UniProtKB-KW"/>
</dbReference>
<evidence type="ECO:0000256" key="3">
    <source>
        <dbReference type="ARBA" id="ARBA00022555"/>
    </source>
</evidence>
<dbReference type="InterPro" id="IPR023033">
    <property type="entry name" value="Ala_tRNA_ligase_euk/bac"/>
</dbReference>
<dbReference type="FunFam" id="3.30.930.10:FF:000004">
    <property type="entry name" value="Alanine--tRNA ligase"/>
    <property type="match status" value="1"/>
</dbReference>
<dbReference type="AlphaFoldDB" id="A0A7C3Z0K4"/>
<dbReference type="CDD" id="cd00673">
    <property type="entry name" value="AlaRS_core"/>
    <property type="match status" value="1"/>
</dbReference>
<evidence type="ECO:0000256" key="2">
    <source>
        <dbReference type="ARBA" id="ARBA00008226"/>
    </source>
</evidence>
<feature type="binding site" evidence="12">
    <location>
        <position position="571"/>
    </location>
    <ligand>
        <name>Zn(2+)</name>
        <dbReference type="ChEBI" id="CHEBI:29105"/>
    </ligand>
</feature>
<comment type="function">
    <text evidence="12">Catalyzes the attachment of alanine to tRNA(Ala) in a two-step reaction: alanine is first activated by ATP to form Ala-AMP and then transferred to the acceptor end of tRNA(Ala). Also edits incorrectly charged Ser-tRNA(Ala) and Gly-tRNA(Ala) via its editing domain.</text>
</comment>
<dbReference type="PANTHER" id="PTHR11777:SF9">
    <property type="entry name" value="ALANINE--TRNA LIGASE, CYTOPLASMIC"/>
    <property type="match status" value="1"/>
</dbReference>
<dbReference type="FunFam" id="3.30.980.10:FF:000004">
    <property type="entry name" value="Alanine--tRNA ligase, cytoplasmic"/>
    <property type="match status" value="1"/>
</dbReference>
<dbReference type="GO" id="GO:0045892">
    <property type="term" value="P:negative regulation of DNA-templated transcription"/>
    <property type="evidence" value="ECO:0007669"/>
    <property type="project" value="TreeGrafter"/>
</dbReference>
<keyword evidence="8 12" id="KW-0067">ATP-binding</keyword>
<dbReference type="InterPro" id="IPR045864">
    <property type="entry name" value="aa-tRNA-synth_II/BPL/LPL"/>
</dbReference>
<dbReference type="Gene3D" id="2.40.30.130">
    <property type="match status" value="1"/>
</dbReference>
<dbReference type="InterPro" id="IPR050058">
    <property type="entry name" value="Ala-tRNA_ligase"/>
</dbReference>
<dbReference type="PANTHER" id="PTHR11777">
    <property type="entry name" value="ALANYL-TRNA SYNTHETASE"/>
    <property type="match status" value="1"/>
</dbReference>